<dbReference type="PROSITE" id="PS00211">
    <property type="entry name" value="ABC_TRANSPORTER_1"/>
    <property type="match status" value="1"/>
</dbReference>
<dbReference type="GO" id="GO:0005524">
    <property type="term" value="F:ATP binding"/>
    <property type="evidence" value="ECO:0007669"/>
    <property type="project" value="UniProtKB-KW"/>
</dbReference>
<dbReference type="InterPro" id="IPR039421">
    <property type="entry name" value="Type_1_exporter"/>
</dbReference>
<proteinExistence type="predicted"/>
<dbReference type="GO" id="GO:0016020">
    <property type="term" value="C:membrane"/>
    <property type="evidence" value="ECO:0007669"/>
    <property type="project" value="UniProtKB-SubCell"/>
</dbReference>
<dbReference type="CDD" id="cd07346">
    <property type="entry name" value="ABC_6TM_exporters"/>
    <property type="match status" value="1"/>
</dbReference>
<evidence type="ECO:0000256" key="6">
    <source>
        <dbReference type="ARBA" id="ARBA00022989"/>
    </source>
</evidence>
<dbReference type="InterPro" id="IPR027417">
    <property type="entry name" value="P-loop_NTPase"/>
</dbReference>
<dbReference type="Gene3D" id="3.40.50.300">
    <property type="entry name" value="P-loop containing nucleotide triphosphate hydrolases"/>
    <property type="match status" value="1"/>
</dbReference>
<feature type="transmembrane region" description="Helical" evidence="8">
    <location>
        <begin position="74"/>
        <end position="96"/>
    </location>
</feature>
<evidence type="ECO:0000256" key="2">
    <source>
        <dbReference type="ARBA" id="ARBA00022448"/>
    </source>
</evidence>
<dbReference type="SUPFAM" id="SSF90123">
    <property type="entry name" value="ABC transporter transmembrane region"/>
    <property type="match status" value="1"/>
</dbReference>
<dbReference type="InterPro" id="IPR017871">
    <property type="entry name" value="ABC_transporter-like_CS"/>
</dbReference>
<dbReference type="Pfam" id="PF00005">
    <property type="entry name" value="ABC_tran"/>
    <property type="match status" value="1"/>
</dbReference>
<evidence type="ECO:0000256" key="3">
    <source>
        <dbReference type="ARBA" id="ARBA00022692"/>
    </source>
</evidence>
<feature type="domain" description="ABC transmembrane type-1" evidence="10">
    <location>
        <begin position="34"/>
        <end position="315"/>
    </location>
</feature>
<keyword evidence="7 8" id="KW-0472">Membrane</keyword>
<dbReference type="Gene3D" id="1.20.1560.10">
    <property type="entry name" value="ABC transporter type 1, transmembrane domain"/>
    <property type="match status" value="1"/>
</dbReference>
<feature type="transmembrane region" description="Helical" evidence="8">
    <location>
        <begin position="144"/>
        <end position="166"/>
    </location>
</feature>
<dbReference type="EMBL" id="CP084166">
    <property type="protein sequence ID" value="UJG40299.1"/>
    <property type="molecule type" value="Genomic_DNA"/>
</dbReference>
<dbReference type="InterPro" id="IPR003593">
    <property type="entry name" value="AAA+_ATPase"/>
</dbReference>
<organism evidence="11">
    <name type="scientific">Candidatus Heimdallarchaeum aukensis</name>
    <dbReference type="NCBI Taxonomy" id="2876573"/>
    <lineage>
        <taxon>Archaea</taxon>
        <taxon>Promethearchaeati</taxon>
        <taxon>Candidatus Heimdallarchaeota</taxon>
        <taxon>Candidatus Heimdallarchaeia (ex Rinke et al. 2021) (nom. nud.)</taxon>
        <taxon>Candidatus Heimdallarchaeales</taxon>
        <taxon>Candidatus Heimdallarchaeaceae</taxon>
        <taxon>Candidatus Heimdallarchaeum</taxon>
    </lineage>
</organism>
<dbReference type="SMART" id="SM00382">
    <property type="entry name" value="AAA"/>
    <property type="match status" value="1"/>
</dbReference>
<dbReference type="GO" id="GO:0016887">
    <property type="term" value="F:ATP hydrolysis activity"/>
    <property type="evidence" value="ECO:0007669"/>
    <property type="project" value="InterPro"/>
</dbReference>
<dbReference type="InterPro" id="IPR011527">
    <property type="entry name" value="ABC1_TM_dom"/>
</dbReference>
<feature type="domain" description="ABC transporter" evidence="9">
    <location>
        <begin position="348"/>
        <end position="582"/>
    </location>
</feature>
<dbReference type="InterPro" id="IPR036640">
    <property type="entry name" value="ABC1_TM_sf"/>
</dbReference>
<feature type="transmembrane region" description="Helical" evidence="8">
    <location>
        <begin position="250"/>
        <end position="271"/>
    </location>
</feature>
<dbReference type="InterPro" id="IPR003439">
    <property type="entry name" value="ABC_transporter-like_ATP-bd"/>
</dbReference>
<reference evidence="11" key="1">
    <citation type="journal article" date="2022" name="Nat. Microbiol.">
        <title>Unique mobile elements and scalable gene flow at the prokaryote-eukaryote boundary revealed by circularized Asgard archaea genomes.</title>
        <authorList>
            <person name="Wu F."/>
            <person name="Speth D.R."/>
            <person name="Philosof A."/>
            <person name="Cremiere A."/>
            <person name="Narayanan A."/>
            <person name="Barco R.A."/>
            <person name="Connon S.A."/>
            <person name="Amend J.P."/>
            <person name="Antoshechkin I.A."/>
            <person name="Orphan V.J."/>
        </authorList>
    </citation>
    <scope>NUCLEOTIDE SEQUENCE</scope>
    <source>
        <strain evidence="11">PM71</strain>
    </source>
</reference>
<evidence type="ECO:0000256" key="7">
    <source>
        <dbReference type="ARBA" id="ARBA00023136"/>
    </source>
</evidence>
<keyword evidence="6 8" id="KW-1133">Transmembrane helix</keyword>
<dbReference type="Pfam" id="PF00664">
    <property type="entry name" value="ABC_membrane"/>
    <property type="match status" value="1"/>
</dbReference>
<evidence type="ECO:0000256" key="4">
    <source>
        <dbReference type="ARBA" id="ARBA00022741"/>
    </source>
</evidence>
<evidence type="ECO:0000256" key="1">
    <source>
        <dbReference type="ARBA" id="ARBA00004141"/>
    </source>
</evidence>
<dbReference type="FunFam" id="3.40.50.300:FF:000287">
    <property type="entry name" value="Multidrug ABC transporter ATP-binding protein"/>
    <property type="match status" value="1"/>
</dbReference>
<dbReference type="PROSITE" id="PS50893">
    <property type="entry name" value="ABC_TRANSPORTER_2"/>
    <property type="match status" value="1"/>
</dbReference>
<sequence>MQYNYKEDYDKDYSDKELLSKFWNYLRKHKIKLVAIVILILVGAGLNIVPPLMVQKAFDVLEAKQQWTVVFPYALAYVILSFILWFIQVVNGILLIKTTQKIIKDIQVDTFVSLQEHDLVFYDKQSTGKIMSRITNDAQELNQMIGLIGQFISNFVILFAVLAIMFAVNWRLTLVTLAMGPVVIATGVLFRKIIRKTSGSWRAAIGEVNAAFQESVAGIAIAKAFGREKKSKEEFNVINEKTFQYAKRRAFAITGIWPVMDGISILGVFGITLFGSWLIFEGLGTASTILLFILLLNRFLYPLMRVASQISIIQSGFAAMERIFSIIDHERTVVNKENPVQKEIVGKVTFEHVYHEYEPNSPVLEDINLKIEPGETIAIVGHTGAGKTTIASLLMRFYDISKGSIKIDDIDIRDYDIKHLRKNIGLVSQDVFLFSGTVLDNIRFGNPNATLEEVKRVIEIVAAQEFIDALPDGLNTEIGERGKGLSLGQRQMISFARTLITNPKIVILDEATAAVDAYTEWKIQEALDKLLQNRTSIVIAHRLTTIQNADRIIVLDHGKIIEEGTHETLLSKGGFYAELYNTYFKHQSAEWIAEMSTFFEKT</sequence>
<evidence type="ECO:0000259" key="10">
    <source>
        <dbReference type="PROSITE" id="PS50929"/>
    </source>
</evidence>
<comment type="subcellular location">
    <subcellularLocation>
        <location evidence="1">Membrane</location>
        <topology evidence="1">Multi-pass membrane protein</topology>
    </subcellularLocation>
</comment>
<keyword evidence="3 8" id="KW-0812">Transmembrane</keyword>
<feature type="transmembrane region" description="Helical" evidence="8">
    <location>
        <begin position="172"/>
        <end position="190"/>
    </location>
</feature>
<gene>
    <name evidence="11" type="ORF">K9W45_10715</name>
</gene>
<feature type="transmembrane region" description="Helical" evidence="8">
    <location>
        <begin position="33"/>
        <end position="54"/>
    </location>
</feature>
<dbReference type="PANTHER" id="PTHR43394">
    <property type="entry name" value="ATP-DEPENDENT PERMEASE MDL1, MITOCHONDRIAL"/>
    <property type="match status" value="1"/>
</dbReference>
<feature type="transmembrane region" description="Helical" evidence="8">
    <location>
        <begin position="277"/>
        <end position="296"/>
    </location>
</feature>
<evidence type="ECO:0000256" key="5">
    <source>
        <dbReference type="ARBA" id="ARBA00022840"/>
    </source>
</evidence>
<protein>
    <submittedName>
        <fullName evidence="11">ABC transporter ATP-binding protein/permease</fullName>
    </submittedName>
</protein>
<evidence type="ECO:0000256" key="8">
    <source>
        <dbReference type="SAM" id="Phobius"/>
    </source>
</evidence>
<dbReference type="PROSITE" id="PS50929">
    <property type="entry name" value="ABC_TM1F"/>
    <property type="match status" value="1"/>
</dbReference>
<keyword evidence="4" id="KW-0547">Nucleotide-binding</keyword>
<dbReference type="PANTHER" id="PTHR43394:SF1">
    <property type="entry name" value="ATP-BINDING CASSETTE SUB-FAMILY B MEMBER 10, MITOCHONDRIAL"/>
    <property type="match status" value="1"/>
</dbReference>
<accession>A0A9Y1BJS4</accession>
<name>A0A9Y1BJS4_9ARCH</name>
<dbReference type="Proteomes" id="UP001201020">
    <property type="component" value="Chromosome"/>
</dbReference>
<dbReference type="SUPFAM" id="SSF52540">
    <property type="entry name" value="P-loop containing nucleoside triphosphate hydrolases"/>
    <property type="match status" value="1"/>
</dbReference>
<keyword evidence="2" id="KW-0813">Transport</keyword>
<evidence type="ECO:0000313" key="11">
    <source>
        <dbReference type="EMBL" id="UJG40299.1"/>
    </source>
</evidence>
<dbReference type="AlphaFoldDB" id="A0A9Y1BJS4"/>
<dbReference type="GO" id="GO:0015421">
    <property type="term" value="F:ABC-type oligopeptide transporter activity"/>
    <property type="evidence" value="ECO:0007669"/>
    <property type="project" value="TreeGrafter"/>
</dbReference>
<keyword evidence="5 11" id="KW-0067">ATP-binding</keyword>
<evidence type="ECO:0000259" key="9">
    <source>
        <dbReference type="PROSITE" id="PS50893"/>
    </source>
</evidence>